<comment type="caution">
    <text evidence="8">The sequence shown here is derived from an EMBL/GenBank/DDBJ whole genome shotgun (WGS) entry which is preliminary data.</text>
</comment>
<feature type="domain" description="RNA polymerase sigma-70 region 2" evidence="6">
    <location>
        <begin position="39"/>
        <end position="105"/>
    </location>
</feature>
<protein>
    <submittedName>
        <fullName evidence="8">RNA polymerase sigma factor</fullName>
    </submittedName>
</protein>
<dbReference type="Gene3D" id="1.10.10.10">
    <property type="entry name" value="Winged helix-like DNA-binding domain superfamily/Winged helix DNA-binding domain"/>
    <property type="match status" value="1"/>
</dbReference>
<reference evidence="8 9" key="1">
    <citation type="submission" date="2024-03" db="EMBL/GenBank/DDBJ databases">
        <title>Human intestinal bacterial collection.</title>
        <authorList>
            <person name="Pauvert C."/>
            <person name="Hitch T.C.A."/>
            <person name="Clavel T."/>
        </authorList>
    </citation>
    <scope>NUCLEOTIDE SEQUENCE [LARGE SCALE GENOMIC DNA]</scope>
    <source>
        <strain evidence="8 9">CLA-SR-H021</strain>
    </source>
</reference>
<dbReference type="NCBIfam" id="TIGR02937">
    <property type="entry name" value="sigma70-ECF"/>
    <property type="match status" value="1"/>
</dbReference>
<evidence type="ECO:0000313" key="8">
    <source>
        <dbReference type="EMBL" id="MEQ2423775.1"/>
    </source>
</evidence>
<dbReference type="Pfam" id="PF04542">
    <property type="entry name" value="Sigma70_r2"/>
    <property type="match status" value="1"/>
</dbReference>
<dbReference type="InterPro" id="IPR036388">
    <property type="entry name" value="WH-like_DNA-bd_sf"/>
</dbReference>
<organism evidence="8 9">
    <name type="scientific">Enterocloster hominis</name>
    <name type="common">ex Hitch et al. 2024</name>
    <dbReference type="NCBI Taxonomy" id="1917870"/>
    <lineage>
        <taxon>Bacteria</taxon>
        <taxon>Bacillati</taxon>
        <taxon>Bacillota</taxon>
        <taxon>Clostridia</taxon>
        <taxon>Lachnospirales</taxon>
        <taxon>Lachnospiraceae</taxon>
        <taxon>Enterocloster</taxon>
    </lineage>
</organism>
<dbReference type="PANTHER" id="PTHR43133">
    <property type="entry name" value="RNA POLYMERASE ECF-TYPE SIGMA FACTO"/>
    <property type="match status" value="1"/>
</dbReference>
<evidence type="ECO:0000256" key="5">
    <source>
        <dbReference type="ARBA" id="ARBA00023163"/>
    </source>
</evidence>
<name>A0ABV1D057_9FIRM</name>
<evidence type="ECO:0000259" key="6">
    <source>
        <dbReference type="Pfam" id="PF04542"/>
    </source>
</evidence>
<gene>
    <name evidence="8" type="ORF">WMQ36_02195</name>
</gene>
<keyword evidence="5" id="KW-0804">Transcription</keyword>
<dbReference type="CDD" id="cd06171">
    <property type="entry name" value="Sigma70_r4"/>
    <property type="match status" value="1"/>
</dbReference>
<keyword evidence="4" id="KW-0238">DNA-binding</keyword>
<dbReference type="SUPFAM" id="SSF88659">
    <property type="entry name" value="Sigma3 and sigma4 domains of RNA polymerase sigma factors"/>
    <property type="match status" value="1"/>
</dbReference>
<sequence length="202" mass="23663">MEQTHTEQTHTEQTHTEQSVTYLVGRMSEGDSQAFDQLMGHYYPKVLRMAYLISGNHADSEDIVQETFVLCWMNRKKIKEPEHFSSWLYKTLTREAWRICRKSRREQPVEEVYGEEEPQASSVLDEVLAHSRDDELYRAIGSLPVKQRTVVVFYYFNQMSTKEIAGIMGCMEGTVKSRLYTARINLKRELTRRQDAEKEVAL</sequence>
<dbReference type="SUPFAM" id="SSF88946">
    <property type="entry name" value="Sigma2 domain of RNA polymerase sigma factors"/>
    <property type="match status" value="1"/>
</dbReference>
<keyword evidence="3" id="KW-0731">Sigma factor</keyword>
<evidence type="ECO:0000256" key="3">
    <source>
        <dbReference type="ARBA" id="ARBA00023082"/>
    </source>
</evidence>
<dbReference type="RefSeq" id="WP_008720341.1">
    <property type="nucleotide sequence ID" value="NZ_JBBMFM010000004.1"/>
</dbReference>
<dbReference type="InterPro" id="IPR039425">
    <property type="entry name" value="RNA_pol_sigma-70-like"/>
</dbReference>
<dbReference type="Proteomes" id="UP001454086">
    <property type="component" value="Unassembled WGS sequence"/>
</dbReference>
<evidence type="ECO:0000313" key="9">
    <source>
        <dbReference type="Proteomes" id="UP001454086"/>
    </source>
</evidence>
<proteinExistence type="inferred from homology"/>
<evidence type="ECO:0000256" key="1">
    <source>
        <dbReference type="ARBA" id="ARBA00010641"/>
    </source>
</evidence>
<dbReference type="Pfam" id="PF08281">
    <property type="entry name" value="Sigma70_r4_2"/>
    <property type="match status" value="1"/>
</dbReference>
<comment type="similarity">
    <text evidence="1">Belongs to the sigma-70 factor family. ECF subfamily.</text>
</comment>
<dbReference type="InterPro" id="IPR013324">
    <property type="entry name" value="RNA_pol_sigma_r3/r4-like"/>
</dbReference>
<evidence type="ECO:0000259" key="7">
    <source>
        <dbReference type="Pfam" id="PF08281"/>
    </source>
</evidence>
<dbReference type="PANTHER" id="PTHR43133:SF8">
    <property type="entry name" value="RNA POLYMERASE SIGMA FACTOR HI_1459-RELATED"/>
    <property type="match status" value="1"/>
</dbReference>
<evidence type="ECO:0000256" key="4">
    <source>
        <dbReference type="ARBA" id="ARBA00023125"/>
    </source>
</evidence>
<dbReference type="Gene3D" id="1.10.1740.10">
    <property type="match status" value="1"/>
</dbReference>
<dbReference type="InterPro" id="IPR013249">
    <property type="entry name" value="RNA_pol_sigma70_r4_t2"/>
</dbReference>
<keyword evidence="9" id="KW-1185">Reference proteome</keyword>
<accession>A0ABV1D057</accession>
<evidence type="ECO:0000256" key="2">
    <source>
        <dbReference type="ARBA" id="ARBA00023015"/>
    </source>
</evidence>
<dbReference type="InterPro" id="IPR007627">
    <property type="entry name" value="RNA_pol_sigma70_r2"/>
</dbReference>
<dbReference type="InterPro" id="IPR013325">
    <property type="entry name" value="RNA_pol_sigma_r2"/>
</dbReference>
<dbReference type="InterPro" id="IPR014284">
    <property type="entry name" value="RNA_pol_sigma-70_dom"/>
</dbReference>
<feature type="domain" description="RNA polymerase sigma factor 70 region 4 type 2" evidence="7">
    <location>
        <begin position="134"/>
        <end position="184"/>
    </location>
</feature>
<dbReference type="EMBL" id="JBBMFM010000004">
    <property type="protein sequence ID" value="MEQ2423775.1"/>
    <property type="molecule type" value="Genomic_DNA"/>
</dbReference>
<keyword evidence="2" id="KW-0805">Transcription regulation</keyword>